<dbReference type="GO" id="GO:0004673">
    <property type="term" value="F:protein histidine kinase activity"/>
    <property type="evidence" value="ECO:0007669"/>
    <property type="project" value="UniProtKB-EC"/>
</dbReference>
<keyword evidence="4" id="KW-0808">Transferase</keyword>
<dbReference type="Pfam" id="PF08376">
    <property type="entry name" value="NIT"/>
    <property type="match status" value="1"/>
</dbReference>
<feature type="compositionally biased region" description="Basic and acidic residues" evidence="6">
    <location>
        <begin position="685"/>
        <end position="695"/>
    </location>
</feature>
<dbReference type="SUPFAM" id="SSF55874">
    <property type="entry name" value="ATPase domain of HSP90 chaperone/DNA topoisomerase II/histidine kinase"/>
    <property type="match status" value="1"/>
</dbReference>
<dbReference type="InterPro" id="IPR050428">
    <property type="entry name" value="TCS_sensor_his_kinase"/>
</dbReference>
<name>A0A318JXK2_9NOCA</name>
<evidence type="ECO:0000313" key="10">
    <source>
        <dbReference type="Proteomes" id="UP000247569"/>
    </source>
</evidence>
<dbReference type="Proteomes" id="UP000247569">
    <property type="component" value="Unassembled WGS sequence"/>
</dbReference>
<sequence>MRLRSHLRLDRKSFARMGIRTRLLAIVLVSSITLLTIGVGAATYLVKTGREAENWAELASRITDPARAMIEAFQDERLQSLRYLVDEPNAAADLYAVRGRTDVAIAQVQDLLEVGRDIDPDGSADEISGYRELYERFPALRGSIDARRVTPEQVFDLFGKVIGSAFTAAMLAARVAPDSAIAVELSYAVAPLRTAESLSCAVALGAVVLGPGRPEALQLNAFGDYVGEYHREAAYAASVLHGERLIQLQSITAGSDWQLLARREQHARAWETITATEAAEWRNAATRVRSALLKLWQDQSRDAHALARAHGERVATTSLYAGAAVLLVSVLAFTIALVMANRVVARMQRLRNHTLELADQRLPDLMRRLNAGEQVDPGAEVEGPEFGSDEIGHVAAAFHRAQLAAVSAAVAEYKTSAGVNAVFLDIAHRSQLVVHRQLALLDEAERTEENPAHLDLLFRLDHLATRARRNAENLLILGGAQPGRRWRTPVPLVDVVRGAVAESLDYTRIRTGRLPQAHIAGQAVTDLIHALAELMDNATAFSPPHAPVAVSGARVGRGVAVDIEDQGLGMPATELAERNEFLAHPPDFSVAALTDDIRLGLFVVAKLAAKHGISVRLGESVYGGVRAVVLIPSSVITDLDERDQLSISPQPDADPLRTPDHRPRLPQRTHRADVPEPVAPPPEPVRQRTADEAHARISAVMDAGRSARRRHPDAAPPHER</sequence>
<evidence type="ECO:0000256" key="7">
    <source>
        <dbReference type="SAM" id="Phobius"/>
    </source>
</evidence>
<proteinExistence type="predicted"/>
<evidence type="ECO:0000256" key="1">
    <source>
        <dbReference type="ARBA" id="ARBA00000085"/>
    </source>
</evidence>
<protein>
    <recommendedName>
        <fullName evidence="2">histidine kinase</fullName>
        <ecNumber evidence="2">2.7.13.3</ecNumber>
    </recommendedName>
</protein>
<feature type="domain" description="Histidine kinase/HSP90-like ATPase" evidence="8">
    <location>
        <begin position="522"/>
        <end position="635"/>
    </location>
</feature>
<evidence type="ECO:0000256" key="5">
    <source>
        <dbReference type="ARBA" id="ARBA00022777"/>
    </source>
</evidence>
<comment type="catalytic activity">
    <reaction evidence="1">
        <text>ATP + protein L-histidine = ADP + protein N-phospho-L-histidine.</text>
        <dbReference type="EC" id="2.7.13.3"/>
    </reaction>
</comment>
<keyword evidence="7" id="KW-0812">Transmembrane</keyword>
<dbReference type="EC" id="2.7.13.3" evidence="2"/>
<dbReference type="SMART" id="SM00387">
    <property type="entry name" value="HATPase_c"/>
    <property type="match status" value="1"/>
</dbReference>
<gene>
    <name evidence="9" type="ORF">DFR70_114145</name>
</gene>
<dbReference type="Pfam" id="PF02518">
    <property type="entry name" value="HATPase_c"/>
    <property type="match status" value="1"/>
</dbReference>
<dbReference type="EMBL" id="QJKF01000014">
    <property type="protein sequence ID" value="PXX58461.1"/>
    <property type="molecule type" value="Genomic_DNA"/>
</dbReference>
<dbReference type="InterPro" id="IPR013587">
    <property type="entry name" value="Nitrate/nitrite_sensing"/>
</dbReference>
<evidence type="ECO:0000256" key="2">
    <source>
        <dbReference type="ARBA" id="ARBA00012438"/>
    </source>
</evidence>
<evidence type="ECO:0000259" key="8">
    <source>
        <dbReference type="SMART" id="SM00387"/>
    </source>
</evidence>
<evidence type="ECO:0000256" key="6">
    <source>
        <dbReference type="SAM" id="MobiDB-lite"/>
    </source>
</evidence>
<reference evidence="9 10" key="1">
    <citation type="submission" date="2018-05" db="EMBL/GenBank/DDBJ databases">
        <title>Genomic Encyclopedia of Type Strains, Phase IV (KMG-IV): sequencing the most valuable type-strain genomes for metagenomic binning, comparative biology and taxonomic classification.</title>
        <authorList>
            <person name="Goeker M."/>
        </authorList>
    </citation>
    <scope>NUCLEOTIDE SEQUENCE [LARGE SCALE GENOMIC DNA]</scope>
    <source>
        <strain evidence="9 10">DSM 44704</strain>
    </source>
</reference>
<dbReference type="Gene3D" id="3.30.565.10">
    <property type="entry name" value="Histidine kinase-like ATPase, C-terminal domain"/>
    <property type="match status" value="1"/>
</dbReference>
<dbReference type="InterPro" id="IPR036890">
    <property type="entry name" value="HATPase_C_sf"/>
</dbReference>
<keyword evidence="10" id="KW-1185">Reference proteome</keyword>
<dbReference type="AlphaFoldDB" id="A0A318JXK2"/>
<feature type="transmembrane region" description="Helical" evidence="7">
    <location>
        <begin position="319"/>
        <end position="340"/>
    </location>
</feature>
<evidence type="ECO:0000256" key="3">
    <source>
        <dbReference type="ARBA" id="ARBA00022553"/>
    </source>
</evidence>
<keyword evidence="7" id="KW-0472">Membrane</keyword>
<feature type="region of interest" description="Disordered" evidence="6">
    <location>
        <begin position="642"/>
        <end position="720"/>
    </location>
</feature>
<keyword evidence="5 9" id="KW-0418">Kinase</keyword>
<dbReference type="CDD" id="cd00075">
    <property type="entry name" value="HATPase"/>
    <property type="match status" value="1"/>
</dbReference>
<organism evidence="9 10">
    <name type="scientific">Nocardia tenerifensis</name>
    <dbReference type="NCBI Taxonomy" id="228006"/>
    <lineage>
        <taxon>Bacteria</taxon>
        <taxon>Bacillati</taxon>
        <taxon>Actinomycetota</taxon>
        <taxon>Actinomycetes</taxon>
        <taxon>Mycobacteriales</taxon>
        <taxon>Nocardiaceae</taxon>
        <taxon>Nocardia</taxon>
    </lineage>
</organism>
<comment type="caution">
    <text evidence="9">The sequence shown here is derived from an EMBL/GenBank/DDBJ whole genome shotgun (WGS) entry which is preliminary data.</text>
</comment>
<dbReference type="GO" id="GO:0000160">
    <property type="term" value="P:phosphorelay signal transduction system"/>
    <property type="evidence" value="ECO:0007669"/>
    <property type="project" value="TreeGrafter"/>
</dbReference>
<evidence type="ECO:0000313" key="9">
    <source>
        <dbReference type="EMBL" id="PXX58461.1"/>
    </source>
</evidence>
<dbReference type="InterPro" id="IPR003594">
    <property type="entry name" value="HATPase_dom"/>
</dbReference>
<accession>A0A318JXK2</accession>
<evidence type="ECO:0000256" key="4">
    <source>
        <dbReference type="ARBA" id="ARBA00022679"/>
    </source>
</evidence>
<keyword evidence="7" id="KW-1133">Transmembrane helix</keyword>
<dbReference type="PANTHER" id="PTHR45436">
    <property type="entry name" value="SENSOR HISTIDINE KINASE YKOH"/>
    <property type="match status" value="1"/>
</dbReference>
<dbReference type="OrthoDB" id="4652229at2"/>
<feature type="compositionally biased region" description="Basic and acidic residues" evidence="6">
    <location>
        <begin position="654"/>
        <end position="663"/>
    </location>
</feature>
<keyword evidence="3" id="KW-0597">Phosphoprotein</keyword>
<dbReference type="PANTHER" id="PTHR45436:SF5">
    <property type="entry name" value="SENSOR HISTIDINE KINASE TRCS"/>
    <property type="match status" value="1"/>
</dbReference>
<dbReference type="GO" id="GO:0005886">
    <property type="term" value="C:plasma membrane"/>
    <property type="evidence" value="ECO:0007669"/>
    <property type="project" value="TreeGrafter"/>
</dbReference>